<keyword evidence="11" id="KW-1185">Reference proteome</keyword>
<dbReference type="InterPro" id="IPR044827">
    <property type="entry name" value="GBF-like"/>
</dbReference>
<evidence type="ECO:0000256" key="8">
    <source>
        <dbReference type="SAM" id="MobiDB-lite"/>
    </source>
</evidence>
<feature type="region of interest" description="Disordered" evidence="8">
    <location>
        <begin position="127"/>
        <end position="182"/>
    </location>
</feature>
<feature type="coiled-coil region" evidence="7">
    <location>
        <begin position="278"/>
        <end position="319"/>
    </location>
</feature>
<dbReference type="GO" id="GO:0005634">
    <property type="term" value="C:nucleus"/>
    <property type="evidence" value="ECO:0007669"/>
    <property type="project" value="UniProtKB-SubCell"/>
</dbReference>
<comment type="similarity">
    <text evidence="2">Belongs to the bZIP family.</text>
</comment>
<dbReference type="SMART" id="SM00338">
    <property type="entry name" value="BRLZ"/>
    <property type="match status" value="1"/>
</dbReference>
<dbReference type="PANTHER" id="PTHR45967">
    <property type="entry name" value="G-BOX-BINDING FACTOR 3-RELATED"/>
    <property type="match status" value="1"/>
</dbReference>
<feature type="region of interest" description="Disordered" evidence="8">
    <location>
        <begin position="321"/>
        <end position="346"/>
    </location>
</feature>
<dbReference type="CDD" id="cd14702">
    <property type="entry name" value="bZIP_plant_GBF1"/>
    <property type="match status" value="1"/>
</dbReference>
<keyword evidence="6" id="KW-0539">Nucleus</keyword>
<dbReference type="AlphaFoldDB" id="A0A5J4ZZG9"/>
<accession>A0A5J4ZZG9</accession>
<feature type="region of interest" description="Disordered" evidence="8">
    <location>
        <begin position="1"/>
        <end position="22"/>
    </location>
</feature>
<dbReference type="InterPro" id="IPR045314">
    <property type="entry name" value="bZIP_plant_GBF1"/>
</dbReference>
<evidence type="ECO:0000256" key="5">
    <source>
        <dbReference type="ARBA" id="ARBA00023163"/>
    </source>
</evidence>
<evidence type="ECO:0000313" key="11">
    <source>
        <dbReference type="Proteomes" id="UP000325577"/>
    </source>
</evidence>
<organism evidence="10 11">
    <name type="scientific">Nyssa sinensis</name>
    <dbReference type="NCBI Taxonomy" id="561372"/>
    <lineage>
        <taxon>Eukaryota</taxon>
        <taxon>Viridiplantae</taxon>
        <taxon>Streptophyta</taxon>
        <taxon>Embryophyta</taxon>
        <taxon>Tracheophyta</taxon>
        <taxon>Spermatophyta</taxon>
        <taxon>Magnoliopsida</taxon>
        <taxon>eudicotyledons</taxon>
        <taxon>Gunneridae</taxon>
        <taxon>Pentapetalae</taxon>
        <taxon>asterids</taxon>
        <taxon>Cornales</taxon>
        <taxon>Nyssaceae</taxon>
        <taxon>Nyssa</taxon>
    </lineage>
</organism>
<dbReference type="SUPFAM" id="SSF57959">
    <property type="entry name" value="Leucine zipper domain"/>
    <property type="match status" value="1"/>
</dbReference>
<proteinExistence type="inferred from homology"/>
<name>A0A5J4ZZG9_9ASTE</name>
<dbReference type="Gene3D" id="1.20.5.170">
    <property type="match status" value="1"/>
</dbReference>
<evidence type="ECO:0000256" key="7">
    <source>
        <dbReference type="SAM" id="Coils"/>
    </source>
</evidence>
<evidence type="ECO:0000256" key="6">
    <source>
        <dbReference type="ARBA" id="ARBA00023242"/>
    </source>
</evidence>
<sequence length="371" mass="40211">MASKEDKTAPKSEKAYPSEQEQTDIHLFPDWAAIQPYYGPGVPLPPPYFNFAVPAGHFSHPHVWNLQQSLMPPYGVPYSTIYSHGVVYAHPAVPLVAAPVSTELPSKSSENIDQCLTKKLKRSDGLAVPVGNGGAEVDAEGSVHEASHSVEHSIDASSHGSDGNTGAHQSQRKNDSMGILPTDDDVKVHMQASPLLEGEANITSGRVSGITAAPENVVGKSVESPIGETEASAACGASTAAAGLPFEVRDERQLKRERRKQANRESAKRSRLRKQVETEELLARYESLKMENLALKSEIKQLTQESDKVRLENAALMEKLSDAQLGQPRKTVPDQIGNNVDQPHGTKLCKLTKLGSVSRSENEECKTLRNS</sequence>
<dbReference type="EMBL" id="CM018048">
    <property type="protein sequence ID" value="KAA8522481.1"/>
    <property type="molecule type" value="Genomic_DNA"/>
</dbReference>
<feature type="compositionally biased region" description="Basic and acidic residues" evidence="8">
    <location>
        <begin position="1"/>
        <end position="16"/>
    </location>
</feature>
<dbReference type="Proteomes" id="UP000325577">
    <property type="component" value="Linkage Group LG5"/>
</dbReference>
<keyword evidence="4" id="KW-0238">DNA-binding</keyword>
<evidence type="ECO:0000256" key="4">
    <source>
        <dbReference type="ARBA" id="ARBA00023125"/>
    </source>
</evidence>
<dbReference type="GO" id="GO:0000976">
    <property type="term" value="F:transcription cis-regulatory region binding"/>
    <property type="evidence" value="ECO:0007669"/>
    <property type="project" value="UniProtKB-ARBA"/>
</dbReference>
<dbReference type="OrthoDB" id="1642657at2759"/>
<gene>
    <name evidence="10" type="ORF">F0562_013158</name>
</gene>
<feature type="domain" description="BZIP" evidence="9">
    <location>
        <begin position="253"/>
        <end position="316"/>
    </location>
</feature>
<comment type="subcellular location">
    <subcellularLocation>
        <location evidence="1">Nucleus</location>
    </subcellularLocation>
</comment>
<dbReference type="Pfam" id="PF07777">
    <property type="entry name" value="MFMR"/>
    <property type="match status" value="1"/>
</dbReference>
<dbReference type="Pfam" id="PF00170">
    <property type="entry name" value="bZIP_1"/>
    <property type="match status" value="1"/>
</dbReference>
<reference evidence="10 11" key="1">
    <citation type="submission" date="2019-09" db="EMBL/GenBank/DDBJ databases">
        <title>A chromosome-level genome assembly of the Chinese tupelo Nyssa sinensis.</title>
        <authorList>
            <person name="Yang X."/>
            <person name="Kang M."/>
            <person name="Yang Y."/>
            <person name="Xiong H."/>
            <person name="Wang M."/>
            <person name="Zhang Z."/>
            <person name="Wang Z."/>
            <person name="Wu H."/>
            <person name="Ma T."/>
            <person name="Liu J."/>
            <person name="Xi Z."/>
        </authorList>
    </citation>
    <scope>NUCLEOTIDE SEQUENCE [LARGE SCALE GENOMIC DNA]</scope>
    <source>
        <strain evidence="10">J267</strain>
        <tissue evidence="10">Leaf</tissue>
    </source>
</reference>
<evidence type="ECO:0000256" key="3">
    <source>
        <dbReference type="ARBA" id="ARBA00023015"/>
    </source>
</evidence>
<keyword evidence="7" id="KW-0175">Coiled coil</keyword>
<dbReference type="PANTHER" id="PTHR45967:SF38">
    <property type="entry name" value="G-BOX-BINDING FACTOR 2"/>
    <property type="match status" value="1"/>
</dbReference>
<feature type="region of interest" description="Disordered" evidence="8">
    <location>
        <begin position="251"/>
        <end position="273"/>
    </location>
</feature>
<evidence type="ECO:0000256" key="2">
    <source>
        <dbReference type="ARBA" id="ARBA00007163"/>
    </source>
</evidence>
<dbReference type="InterPro" id="IPR046347">
    <property type="entry name" value="bZIP_sf"/>
</dbReference>
<dbReference type="PROSITE" id="PS50217">
    <property type="entry name" value="BZIP"/>
    <property type="match status" value="1"/>
</dbReference>
<dbReference type="InterPro" id="IPR012900">
    <property type="entry name" value="MFMR"/>
</dbReference>
<dbReference type="GO" id="GO:0003700">
    <property type="term" value="F:DNA-binding transcription factor activity"/>
    <property type="evidence" value="ECO:0007669"/>
    <property type="project" value="InterPro"/>
</dbReference>
<evidence type="ECO:0000313" key="10">
    <source>
        <dbReference type="EMBL" id="KAA8522481.1"/>
    </source>
</evidence>
<feature type="compositionally biased region" description="Polar residues" evidence="8">
    <location>
        <begin position="155"/>
        <end position="169"/>
    </location>
</feature>
<protein>
    <recommendedName>
        <fullName evidence="9">BZIP domain-containing protein</fullName>
    </recommendedName>
</protein>
<evidence type="ECO:0000259" key="9">
    <source>
        <dbReference type="PROSITE" id="PS50217"/>
    </source>
</evidence>
<feature type="compositionally biased region" description="Basic and acidic residues" evidence="8">
    <location>
        <begin position="141"/>
        <end position="154"/>
    </location>
</feature>
<keyword evidence="5" id="KW-0804">Transcription</keyword>
<dbReference type="InterPro" id="IPR004827">
    <property type="entry name" value="bZIP"/>
</dbReference>
<evidence type="ECO:0000256" key="1">
    <source>
        <dbReference type="ARBA" id="ARBA00004123"/>
    </source>
</evidence>
<dbReference type="PROSITE" id="PS00036">
    <property type="entry name" value="BZIP_BASIC"/>
    <property type="match status" value="1"/>
</dbReference>
<keyword evidence="3" id="KW-0805">Transcription regulation</keyword>